<name>A0A1A3HDC3_MYCMU</name>
<reference evidence="1 2" key="1">
    <citation type="submission" date="2016-06" db="EMBL/GenBank/DDBJ databases">
        <authorList>
            <person name="Kjaerup R.B."/>
            <person name="Dalgaard T.S."/>
            <person name="Juul-Madsen H.R."/>
        </authorList>
    </citation>
    <scope>NUCLEOTIDE SEQUENCE [LARGE SCALE GENOMIC DNA]</scope>
    <source>
        <strain evidence="1 2">1127319.6</strain>
    </source>
</reference>
<dbReference type="AlphaFoldDB" id="A0A1A3HDC3"/>
<gene>
    <name evidence="1" type="ORF">A5630_01160</name>
</gene>
<evidence type="ECO:0000313" key="2">
    <source>
        <dbReference type="Proteomes" id="UP000093898"/>
    </source>
</evidence>
<proteinExistence type="predicted"/>
<accession>A0A1A3HDC3</accession>
<comment type="caution">
    <text evidence="1">The sequence shown here is derived from an EMBL/GenBank/DDBJ whole genome shotgun (WGS) entry which is preliminary data.</text>
</comment>
<dbReference type="Proteomes" id="UP000093898">
    <property type="component" value="Unassembled WGS sequence"/>
</dbReference>
<organism evidence="1 2">
    <name type="scientific">Mycolicibacterium mucogenicum</name>
    <name type="common">Mycobacterium mucogenicum</name>
    <dbReference type="NCBI Taxonomy" id="56689"/>
    <lineage>
        <taxon>Bacteria</taxon>
        <taxon>Bacillati</taxon>
        <taxon>Actinomycetota</taxon>
        <taxon>Actinomycetes</taxon>
        <taxon>Mycobacteriales</taxon>
        <taxon>Mycobacteriaceae</taxon>
        <taxon>Mycolicibacterium</taxon>
    </lineage>
</organism>
<protein>
    <submittedName>
        <fullName evidence="1">Uncharacterized protein</fullName>
    </submittedName>
</protein>
<sequence length="87" mass="9217">MAFCCNQFANMSQSFMTVVRIDDPLYHSIAFDLSRSSSAAGRGVLIRSHAARRNVSRRGCGNLAQIKVPGGTAAGLPSAARLHLSAP</sequence>
<dbReference type="EMBL" id="LZLC01000035">
    <property type="protein sequence ID" value="OBJ45601.1"/>
    <property type="molecule type" value="Genomic_DNA"/>
</dbReference>
<evidence type="ECO:0000313" key="1">
    <source>
        <dbReference type="EMBL" id="OBJ45601.1"/>
    </source>
</evidence>